<sequence>MGAKKVVAGEQISDAMRSVKDLNDKGLVCTVDHLGEFVDSKEAHCLDTLKEIHISGVDLNMSLKLTSLGLDIDEEFCLENMREIVGKARMYNNFVRIDMEEYVRNQKTIDIYRKLVEEFPGHVGLVLQASLYKTGKDVEILDEVSANLRLCKGAYKESQEVSFSEKFDVDKNFLNNIKKHMINGNYAAVATHDEKSIEEIKGFVEREEIVRDKFEFQMLYGIRKELQEKLVEEGFKVRVYIPYDEDWWGYFMRRLAERPDNVGFVVKSMFKR</sequence>
<keyword evidence="13" id="KW-1185">Reference proteome</keyword>
<dbReference type="OrthoDB" id="9773461at2"/>
<comment type="caution">
    <text evidence="12">The sequence shown here is derived from an EMBL/GenBank/DDBJ whole genome shotgun (WGS) entry which is preliminary data.</text>
</comment>
<comment type="cofactor">
    <cofactor evidence="10">
        <name>FAD</name>
        <dbReference type="ChEBI" id="CHEBI:57692"/>
    </cofactor>
    <text evidence="10">Binds 1 FAD per subunit.</text>
</comment>
<reference evidence="12 13" key="1">
    <citation type="submission" date="2017-10" db="EMBL/GenBank/DDBJ databases">
        <title>Bacillus sp. nov., a halophilic bacterium isolated from a Yangshapao Lake.</title>
        <authorList>
            <person name="Wang H."/>
        </authorList>
    </citation>
    <scope>NUCLEOTIDE SEQUENCE [LARGE SCALE GENOMIC DNA]</scope>
    <source>
        <strain evidence="12 13">YSP-3</strain>
    </source>
</reference>
<dbReference type="InterPro" id="IPR008219">
    <property type="entry name" value="PRODH_bac_arc"/>
</dbReference>
<evidence type="ECO:0000256" key="7">
    <source>
        <dbReference type="ARBA" id="ARBA00023062"/>
    </source>
</evidence>
<dbReference type="RefSeq" id="WP_110520470.1">
    <property type="nucleotide sequence ID" value="NZ_PDOF01000002.1"/>
</dbReference>
<evidence type="ECO:0000256" key="5">
    <source>
        <dbReference type="ARBA" id="ARBA00022827"/>
    </source>
</evidence>
<protein>
    <recommendedName>
        <fullName evidence="2">proline dehydrogenase</fullName>
        <ecNumber evidence="2">1.5.5.2</ecNumber>
    </recommendedName>
</protein>
<dbReference type="AlphaFoldDB" id="A0A2W0H957"/>
<feature type="binding site" evidence="10">
    <location>
        <position position="166"/>
    </location>
    <ligand>
        <name>FAD</name>
        <dbReference type="ChEBI" id="CHEBI:57692"/>
    </ligand>
</feature>
<dbReference type="Proteomes" id="UP000248066">
    <property type="component" value="Unassembled WGS sequence"/>
</dbReference>
<keyword evidence="4 10" id="KW-0547">Nucleotide-binding</keyword>
<dbReference type="UniPathway" id="UPA00261">
    <property type="reaction ID" value="UER00373"/>
</dbReference>
<feature type="domain" description="Proline dehydrogenase" evidence="11">
    <location>
        <begin position="16"/>
        <end position="265"/>
    </location>
</feature>
<comment type="pathway">
    <text evidence="1">Amino-acid degradation; L-proline degradation into L-glutamate; L-glutamate from L-proline: step 1/2.</text>
</comment>
<dbReference type="EMBL" id="PDOF01000002">
    <property type="protein sequence ID" value="PYZ96610.1"/>
    <property type="molecule type" value="Genomic_DNA"/>
</dbReference>
<evidence type="ECO:0000256" key="8">
    <source>
        <dbReference type="ARBA" id="ARBA00048779"/>
    </source>
</evidence>
<evidence type="ECO:0000256" key="6">
    <source>
        <dbReference type="ARBA" id="ARBA00023002"/>
    </source>
</evidence>
<evidence type="ECO:0000259" key="11">
    <source>
        <dbReference type="Pfam" id="PF01619"/>
    </source>
</evidence>
<feature type="binding site" evidence="10">
    <location>
        <position position="128"/>
    </location>
    <ligand>
        <name>FAD</name>
        <dbReference type="ChEBI" id="CHEBI:57692"/>
    </ligand>
</feature>
<evidence type="ECO:0000256" key="9">
    <source>
        <dbReference type="PIRSR" id="PIRSR000196-1"/>
    </source>
</evidence>
<feature type="binding site" evidence="9">
    <location>
        <position position="64"/>
    </location>
    <ligand>
        <name>substrate</name>
    </ligand>
</feature>
<evidence type="ECO:0000313" key="13">
    <source>
        <dbReference type="Proteomes" id="UP000248066"/>
    </source>
</evidence>
<evidence type="ECO:0000313" key="12">
    <source>
        <dbReference type="EMBL" id="PYZ96610.1"/>
    </source>
</evidence>
<gene>
    <name evidence="12" type="ORF">CR205_12955</name>
</gene>
<accession>A0A2W0H957</accession>
<keyword evidence="5 10" id="KW-0274">FAD</keyword>
<dbReference type="InterPro" id="IPR015659">
    <property type="entry name" value="Proline_oxidase"/>
</dbReference>
<evidence type="ECO:0000256" key="1">
    <source>
        <dbReference type="ARBA" id="ARBA00004739"/>
    </source>
</evidence>
<dbReference type="Gene3D" id="3.20.20.220">
    <property type="match status" value="1"/>
</dbReference>
<dbReference type="Pfam" id="PF01619">
    <property type="entry name" value="Pro_dh"/>
    <property type="match status" value="1"/>
</dbReference>
<dbReference type="GO" id="GO:0004657">
    <property type="term" value="F:proline dehydrogenase activity"/>
    <property type="evidence" value="ECO:0007669"/>
    <property type="project" value="UniProtKB-EC"/>
</dbReference>
<dbReference type="SUPFAM" id="SSF51730">
    <property type="entry name" value="FAD-linked oxidoreductase"/>
    <property type="match status" value="1"/>
</dbReference>
<feature type="binding site" evidence="10">
    <location>
        <begin position="191"/>
        <end position="192"/>
    </location>
    <ligand>
        <name>FAD</name>
        <dbReference type="ChEBI" id="CHEBI:57692"/>
    </ligand>
</feature>
<evidence type="ECO:0000256" key="4">
    <source>
        <dbReference type="ARBA" id="ARBA00022741"/>
    </source>
</evidence>
<dbReference type="EC" id="1.5.5.2" evidence="2"/>
<comment type="catalytic activity">
    <reaction evidence="8">
        <text>L-proline + a quinone = (S)-1-pyrroline-5-carboxylate + a quinol + H(+)</text>
        <dbReference type="Rhea" id="RHEA:23784"/>
        <dbReference type="ChEBI" id="CHEBI:15378"/>
        <dbReference type="ChEBI" id="CHEBI:17388"/>
        <dbReference type="ChEBI" id="CHEBI:24646"/>
        <dbReference type="ChEBI" id="CHEBI:60039"/>
        <dbReference type="ChEBI" id="CHEBI:132124"/>
        <dbReference type="EC" id="1.5.5.2"/>
    </reaction>
</comment>
<dbReference type="PANTHER" id="PTHR13914:SF0">
    <property type="entry name" value="PROLINE DEHYDROGENASE 1, MITOCHONDRIAL"/>
    <property type="match status" value="1"/>
</dbReference>
<keyword evidence="6" id="KW-0560">Oxidoreductase</keyword>
<dbReference type="PANTHER" id="PTHR13914">
    <property type="entry name" value="PROLINE OXIDASE"/>
    <property type="match status" value="1"/>
</dbReference>
<evidence type="ECO:0000256" key="2">
    <source>
        <dbReference type="ARBA" id="ARBA00012695"/>
    </source>
</evidence>
<dbReference type="GO" id="GO:0010133">
    <property type="term" value="P:L-proline catabolic process to L-glutamate"/>
    <property type="evidence" value="ECO:0007669"/>
    <property type="project" value="UniProtKB-UniPathway"/>
</dbReference>
<feature type="binding site" evidence="10">
    <location>
        <position position="99"/>
    </location>
    <ligand>
        <name>FAD</name>
        <dbReference type="ChEBI" id="CHEBI:57692"/>
    </ligand>
</feature>
<name>A0A2W0H957_9BACI</name>
<proteinExistence type="predicted"/>
<feature type="binding site" evidence="9">
    <location>
        <position position="254"/>
    </location>
    <ligand>
        <name>substrate</name>
    </ligand>
</feature>
<evidence type="ECO:0000256" key="10">
    <source>
        <dbReference type="PIRSR" id="PIRSR000196-2"/>
    </source>
</evidence>
<dbReference type="InterPro" id="IPR029041">
    <property type="entry name" value="FAD-linked_oxidoreductase-like"/>
</dbReference>
<evidence type="ECO:0000256" key="3">
    <source>
        <dbReference type="ARBA" id="ARBA00022630"/>
    </source>
</evidence>
<dbReference type="PIRSF" id="PIRSF000196">
    <property type="entry name" value="Pro_dehydrog"/>
    <property type="match status" value="1"/>
</dbReference>
<keyword evidence="7" id="KW-0642">Proline metabolism</keyword>
<feature type="binding site" evidence="9">
    <location>
        <position position="253"/>
    </location>
    <ligand>
        <name>substrate</name>
    </ligand>
</feature>
<keyword evidence="3" id="KW-0285">Flavoprotein</keyword>
<feature type="binding site" evidence="10">
    <location>
        <begin position="152"/>
        <end position="154"/>
    </location>
    <ligand>
        <name>FAD</name>
        <dbReference type="ChEBI" id="CHEBI:57692"/>
    </ligand>
</feature>
<dbReference type="GO" id="GO:0000166">
    <property type="term" value="F:nucleotide binding"/>
    <property type="evidence" value="ECO:0007669"/>
    <property type="project" value="UniProtKB-KW"/>
</dbReference>
<organism evidence="12 13">
    <name type="scientific">Alteribacter lacisalsi</name>
    <dbReference type="NCBI Taxonomy" id="2045244"/>
    <lineage>
        <taxon>Bacteria</taxon>
        <taxon>Bacillati</taxon>
        <taxon>Bacillota</taxon>
        <taxon>Bacilli</taxon>
        <taxon>Bacillales</taxon>
        <taxon>Bacillaceae</taxon>
        <taxon>Alteribacter</taxon>
    </lineage>
</organism>
<dbReference type="InterPro" id="IPR002872">
    <property type="entry name" value="Proline_DH_dom"/>
</dbReference>